<evidence type="ECO:0000313" key="3">
    <source>
        <dbReference type="Proteomes" id="UP000239209"/>
    </source>
</evidence>
<organism evidence="2 3">
    <name type="scientific">Pseudosporangium ferrugineum</name>
    <dbReference type="NCBI Taxonomy" id="439699"/>
    <lineage>
        <taxon>Bacteria</taxon>
        <taxon>Bacillati</taxon>
        <taxon>Actinomycetota</taxon>
        <taxon>Actinomycetes</taxon>
        <taxon>Micromonosporales</taxon>
        <taxon>Micromonosporaceae</taxon>
        <taxon>Pseudosporangium</taxon>
    </lineage>
</organism>
<name>A0A2T0RIQ2_9ACTN</name>
<dbReference type="EMBL" id="PVZG01000021">
    <property type="protein sequence ID" value="PRY21028.1"/>
    <property type="molecule type" value="Genomic_DNA"/>
</dbReference>
<protein>
    <submittedName>
        <fullName evidence="2">Uncharacterized protein</fullName>
    </submittedName>
</protein>
<keyword evidence="3" id="KW-1185">Reference proteome</keyword>
<reference evidence="2 3" key="1">
    <citation type="submission" date="2018-03" db="EMBL/GenBank/DDBJ databases">
        <title>Genomic Encyclopedia of Archaeal and Bacterial Type Strains, Phase II (KMG-II): from individual species to whole genera.</title>
        <authorList>
            <person name="Goeker M."/>
        </authorList>
    </citation>
    <scope>NUCLEOTIDE SEQUENCE [LARGE SCALE GENOMIC DNA]</scope>
    <source>
        <strain evidence="2 3">DSM 45348</strain>
    </source>
</reference>
<sequence length="70" mass="7297">MALELIAIATAAASAGVAEVTRRLLGRRKPAEPTAEPAVRPSGVSFGDVRAGGDVTQSGRDVIHHHGRRE</sequence>
<dbReference type="AlphaFoldDB" id="A0A2T0RIQ2"/>
<feature type="region of interest" description="Disordered" evidence="1">
    <location>
        <begin position="26"/>
        <end position="70"/>
    </location>
</feature>
<dbReference type="Proteomes" id="UP000239209">
    <property type="component" value="Unassembled WGS sequence"/>
</dbReference>
<accession>A0A2T0RIQ2</accession>
<proteinExistence type="predicted"/>
<evidence type="ECO:0000256" key="1">
    <source>
        <dbReference type="SAM" id="MobiDB-lite"/>
    </source>
</evidence>
<gene>
    <name evidence="2" type="ORF">CLV70_12129</name>
</gene>
<dbReference type="RefSeq" id="WP_106130343.1">
    <property type="nucleotide sequence ID" value="NZ_PVZG01000021.1"/>
</dbReference>
<evidence type="ECO:0000313" key="2">
    <source>
        <dbReference type="EMBL" id="PRY21028.1"/>
    </source>
</evidence>
<comment type="caution">
    <text evidence="2">The sequence shown here is derived from an EMBL/GenBank/DDBJ whole genome shotgun (WGS) entry which is preliminary data.</text>
</comment>